<dbReference type="Gene3D" id="1.10.8.60">
    <property type="match status" value="1"/>
</dbReference>
<dbReference type="GO" id="GO:0005737">
    <property type="term" value="C:cytoplasm"/>
    <property type="evidence" value="ECO:0007669"/>
    <property type="project" value="TreeGrafter"/>
</dbReference>
<dbReference type="InterPro" id="IPR050130">
    <property type="entry name" value="ClpA_ClpB"/>
</dbReference>
<name>A0A645EL28_9ZZZZ</name>
<dbReference type="EMBL" id="VSSQ01048429">
    <property type="protein sequence ID" value="MPN02477.1"/>
    <property type="molecule type" value="Genomic_DNA"/>
</dbReference>
<sequence length="193" mass="21794">MRRTPFCVLLFDEIEKAAPEVFDVLLGLLDEGRLTDRFGRVTNFRSSIIILTSNLGSSGTGPAGLVPQQNPAYAAEVGKFFRPEFFNRLDGVITFKPLTLTEVEMITRKELQELAAREGFAGIRIEWSDRLVKAVTREGYDHRLGARPLQRAIERLVVAPLARWRVTHPELRNVILNVDFDSDTGLQVSVRKD</sequence>
<keyword evidence="1" id="KW-0547">Nucleotide-binding</keyword>
<dbReference type="Gene3D" id="3.40.50.300">
    <property type="entry name" value="P-loop containing nucleotide triphosphate hydrolases"/>
    <property type="match status" value="1"/>
</dbReference>
<dbReference type="AlphaFoldDB" id="A0A645EL28"/>
<dbReference type="GO" id="GO:0034605">
    <property type="term" value="P:cellular response to heat"/>
    <property type="evidence" value="ECO:0007669"/>
    <property type="project" value="TreeGrafter"/>
</dbReference>
<evidence type="ECO:0000259" key="3">
    <source>
        <dbReference type="SMART" id="SM01086"/>
    </source>
</evidence>
<dbReference type="PANTHER" id="PTHR11638">
    <property type="entry name" value="ATP-DEPENDENT CLP PROTEASE"/>
    <property type="match status" value="1"/>
</dbReference>
<feature type="domain" description="Clp ATPase C-terminal" evidence="3">
    <location>
        <begin position="98"/>
        <end position="188"/>
    </location>
</feature>
<dbReference type="Pfam" id="PF10431">
    <property type="entry name" value="ClpB_D2-small"/>
    <property type="match status" value="1"/>
</dbReference>
<accession>A0A645EL28</accession>
<dbReference type="InterPro" id="IPR019489">
    <property type="entry name" value="Clp_ATPase_C"/>
</dbReference>
<proteinExistence type="predicted"/>
<comment type="caution">
    <text evidence="4">The sequence shown here is derived from an EMBL/GenBank/DDBJ whole genome shotgun (WGS) entry which is preliminary data.</text>
</comment>
<dbReference type="GO" id="GO:0016887">
    <property type="term" value="F:ATP hydrolysis activity"/>
    <property type="evidence" value="ECO:0007669"/>
    <property type="project" value="InterPro"/>
</dbReference>
<evidence type="ECO:0000256" key="2">
    <source>
        <dbReference type="ARBA" id="ARBA00022840"/>
    </source>
</evidence>
<dbReference type="SUPFAM" id="SSF52540">
    <property type="entry name" value="P-loop containing nucleoside triphosphate hydrolases"/>
    <property type="match status" value="1"/>
</dbReference>
<reference evidence="4" key="1">
    <citation type="submission" date="2019-08" db="EMBL/GenBank/DDBJ databases">
        <authorList>
            <person name="Kucharzyk K."/>
            <person name="Murdoch R.W."/>
            <person name="Higgins S."/>
            <person name="Loffler F."/>
        </authorList>
    </citation>
    <scope>NUCLEOTIDE SEQUENCE</scope>
</reference>
<dbReference type="InterPro" id="IPR027417">
    <property type="entry name" value="P-loop_NTPase"/>
</dbReference>
<gene>
    <name evidence="4" type="primary">clpB_28</name>
    <name evidence="4" type="ORF">SDC9_149693</name>
</gene>
<dbReference type="InterPro" id="IPR001270">
    <property type="entry name" value="ClpA/B"/>
</dbReference>
<organism evidence="4">
    <name type="scientific">bioreactor metagenome</name>
    <dbReference type="NCBI Taxonomy" id="1076179"/>
    <lineage>
        <taxon>unclassified sequences</taxon>
        <taxon>metagenomes</taxon>
        <taxon>ecological metagenomes</taxon>
    </lineage>
</organism>
<evidence type="ECO:0000256" key="1">
    <source>
        <dbReference type="ARBA" id="ARBA00022741"/>
    </source>
</evidence>
<evidence type="ECO:0000313" key="4">
    <source>
        <dbReference type="EMBL" id="MPN02477.1"/>
    </source>
</evidence>
<dbReference type="PANTHER" id="PTHR11638:SF18">
    <property type="entry name" value="HEAT SHOCK PROTEIN 104"/>
    <property type="match status" value="1"/>
</dbReference>
<dbReference type="Pfam" id="PF07724">
    <property type="entry name" value="AAA_2"/>
    <property type="match status" value="1"/>
</dbReference>
<dbReference type="SMART" id="SM01086">
    <property type="entry name" value="ClpB_D2-small"/>
    <property type="match status" value="1"/>
</dbReference>
<keyword evidence="2" id="KW-0067">ATP-binding</keyword>
<dbReference type="PRINTS" id="PR00300">
    <property type="entry name" value="CLPPROTEASEA"/>
</dbReference>
<protein>
    <submittedName>
        <fullName evidence="4">Chaperone protein ClpB</fullName>
    </submittedName>
</protein>
<dbReference type="GO" id="GO:0005524">
    <property type="term" value="F:ATP binding"/>
    <property type="evidence" value="ECO:0007669"/>
    <property type="project" value="UniProtKB-KW"/>
</dbReference>
<dbReference type="InterPro" id="IPR003959">
    <property type="entry name" value="ATPase_AAA_core"/>
</dbReference>